<dbReference type="EMBL" id="CP142149">
    <property type="protein sequence ID" value="WSE31345.1"/>
    <property type="molecule type" value="Genomic_DNA"/>
</dbReference>
<reference evidence="2 3" key="1">
    <citation type="journal article" date="2015" name="Int. J. Syst. Evol. Microbiol.">
        <title>Amycolatopsis rhabdoformis sp. nov., an actinomycete isolated from a tropical forest soil.</title>
        <authorList>
            <person name="Souza W.R."/>
            <person name="Silva R.E."/>
            <person name="Goodfellow M."/>
            <person name="Busarakam K."/>
            <person name="Figueiro F.S."/>
            <person name="Ferreira D."/>
            <person name="Rodrigues-Filho E."/>
            <person name="Moraes L.A.B."/>
            <person name="Zucchi T.D."/>
        </authorList>
    </citation>
    <scope>NUCLEOTIDE SEQUENCE [LARGE SCALE GENOMIC DNA]</scope>
    <source>
        <strain evidence="2 3">NCIMB 14900</strain>
    </source>
</reference>
<name>A0ABZ1ID41_9PSEU</name>
<proteinExistence type="predicted"/>
<protein>
    <submittedName>
        <fullName evidence="2">Uncharacterized protein</fullName>
    </submittedName>
</protein>
<gene>
    <name evidence="2" type="ORF">VSH64_04375</name>
</gene>
<keyword evidence="3" id="KW-1185">Reference proteome</keyword>
<evidence type="ECO:0000313" key="3">
    <source>
        <dbReference type="Proteomes" id="UP001330812"/>
    </source>
</evidence>
<organism evidence="2 3">
    <name type="scientific">Amycolatopsis rhabdoformis</name>
    <dbReference type="NCBI Taxonomy" id="1448059"/>
    <lineage>
        <taxon>Bacteria</taxon>
        <taxon>Bacillati</taxon>
        <taxon>Actinomycetota</taxon>
        <taxon>Actinomycetes</taxon>
        <taxon>Pseudonocardiales</taxon>
        <taxon>Pseudonocardiaceae</taxon>
        <taxon>Amycolatopsis</taxon>
    </lineage>
</organism>
<sequence length="129" mass="13692">MVEAEGFTTAMTWAVVLEAEASAATVGRAVVTEVERPAVVAGGEAVFAEVLRAAEAAEHVVVTCCFTHVELLHCIADMSTIYRRSTAGKPAGQSTVRAARGHTRPTSALSTARCRVATWPQPNLARRRS</sequence>
<dbReference type="Proteomes" id="UP001330812">
    <property type="component" value="Chromosome"/>
</dbReference>
<evidence type="ECO:0000256" key="1">
    <source>
        <dbReference type="SAM" id="MobiDB-lite"/>
    </source>
</evidence>
<feature type="region of interest" description="Disordered" evidence="1">
    <location>
        <begin position="86"/>
        <end position="111"/>
    </location>
</feature>
<evidence type="ECO:0000313" key="2">
    <source>
        <dbReference type="EMBL" id="WSE31345.1"/>
    </source>
</evidence>
<dbReference type="RefSeq" id="WP_326834151.1">
    <property type="nucleotide sequence ID" value="NZ_CP142149.1"/>
</dbReference>
<accession>A0ABZ1ID41</accession>